<keyword evidence="3" id="KW-1185">Reference proteome</keyword>
<evidence type="ECO:0000313" key="3">
    <source>
        <dbReference type="Proteomes" id="UP001175261"/>
    </source>
</evidence>
<proteinExistence type="predicted"/>
<evidence type="ECO:0000259" key="1">
    <source>
        <dbReference type="Pfam" id="PF14534"/>
    </source>
</evidence>
<dbReference type="SUPFAM" id="SSF54427">
    <property type="entry name" value="NTF2-like"/>
    <property type="match status" value="1"/>
</dbReference>
<dbReference type="Gene3D" id="3.10.450.50">
    <property type="match status" value="1"/>
</dbReference>
<name>A0AA39GTZ6_SARSR</name>
<protein>
    <recommendedName>
        <fullName evidence="1">DUF4440 domain-containing protein</fullName>
    </recommendedName>
</protein>
<dbReference type="InterPro" id="IPR032710">
    <property type="entry name" value="NTF2-like_dom_sf"/>
</dbReference>
<sequence length="138" mass="15912">MPSEPHPGSIMARNKEDTIEAETLFWRALCDKPKTIRKYIADDCVMTQPDNRIYSDASEPSLKEYLDDYQAWTAYKMHDDPEFVEIDMMSSAITYRVTAWKQKGDKMIPTEALCSTVWRQGAGGDWKCCLHHMTKIPS</sequence>
<organism evidence="2 3">
    <name type="scientific">Sarocladium strictum</name>
    <name type="common">Black bundle disease fungus</name>
    <name type="synonym">Acremonium strictum</name>
    <dbReference type="NCBI Taxonomy" id="5046"/>
    <lineage>
        <taxon>Eukaryota</taxon>
        <taxon>Fungi</taxon>
        <taxon>Dikarya</taxon>
        <taxon>Ascomycota</taxon>
        <taxon>Pezizomycotina</taxon>
        <taxon>Sordariomycetes</taxon>
        <taxon>Hypocreomycetidae</taxon>
        <taxon>Hypocreales</taxon>
        <taxon>Sarocladiaceae</taxon>
        <taxon>Sarocladium</taxon>
    </lineage>
</organism>
<dbReference type="EMBL" id="JAPDFR010000001">
    <property type="protein sequence ID" value="KAK0392052.1"/>
    <property type="molecule type" value="Genomic_DNA"/>
</dbReference>
<comment type="caution">
    <text evidence="2">The sequence shown here is derived from an EMBL/GenBank/DDBJ whole genome shotgun (WGS) entry which is preliminary data.</text>
</comment>
<feature type="domain" description="DUF4440" evidence="1">
    <location>
        <begin position="20"/>
        <end position="128"/>
    </location>
</feature>
<dbReference type="Pfam" id="PF14534">
    <property type="entry name" value="DUF4440"/>
    <property type="match status" value="1"/>
</dbReference>
<gene>
    <name evidence="2" type="ORF">NLU13_1550</name>
</gene>
<reference evidence="2" key="1">
    <citation type="submission" date="2022-10" db="EMBL/GenBank/DDBJ databases">
        <title>Determination and structural analysis of whole genome sequence of Sarocladium strictum F4-1.</title>
        <authorList>
            <person name="Hu L."/>
            <person name="Jiang Y."/>
        </authorList>
    </citation>
    <scope>NUCLEOTIDE SEQUENCE</scope>
    <source>
        <strain evidence="2">F4-1</strain>
    </source>
</reference>
<evidence type="ECO:0000313" key="2">
    <source>
        <dbReference type="EMBL" id="KAK0392052.1"/>
    </source>
</evidence>
<accession>A0AA39GTZ6</accession>
<dbReference type="InterPro" id="IPR027843">
    <property type="entry name" value="DUF4440"/>
</dbReference>
<dbReference type="AlphaFoldDB" id="A0AA39GTZ6"/>
<dbReference type="Proteomes" id="UP001175261">
    <property type="component" value="Unassembled WGS sequence"/>
</dbReference>